<dbReference type="Pfam" id="PF00510">
    <property type="entry name" value="COX3"/>
    <property type="match status" value="1"/>
</dbReference>
<dbReference type="GO" id="GO:0006123">
    <property type="term" value="P:mitochondrial electron transport, cytochrome c to oxygen"/>
    <property type="evidence" value="ECO:0007669"/>
    <property type="project" value="TreeGrafter"/>
</dbReference>
<comment type="similarity">
    <text evidence="2 8">Belongs to the cytochrome c oxidase subunit 3 family.</text>
</comment>
<feature type="transmembrane region" description="Helical" evidence="9">
    <location>
        <begin position="16"/>
        <end position="37"/>
    </location>
</feature>
<evidence type="ECO:0000256" key="1">
    <source>
        <dbReference type="ARBA" id="ARBA00004141"/>
    </source>
</evidence>
<dbReference type="GeneID" id="44790225"/>
<evidence type="ECO:0000256" key="9">
    <source>
        <dbReference type="SAM" id="Phobius"/>
    </source>
</evidence>
<dbReference type="SUPFAM" id="SSF81452">
    <property type="entry name" value="Cytochrome c oxidase subunit III-like"/>
    <property type="match status" value="1"/>
</dbReference>
<evidence type="ECO:0000256" key="2">
    <source>
        <dbReference type="ARBA" id="ARBA00010581"/>
    </source>
</evidence>
<dbReference type="GO" id="GO:0005739">
    <property type="term" value="C:mitochondrion"/>
    <property type="evidence" value="ECO:0007669"/>
    <property type="project" value="TreeGrafter"/>
</dbReference>
<reference evidence="11" key="1">
    <citation type="journal article" date="2020" name="Parasit. Vectors">
        <title>The complete mitochondrial genome of a parasite at the animal-fungal boundary.</title>
        <authorList>
            <person name="Sana S."/>
            <person name="Hardouin E.A."/>
            <person name="Paley R."/>
            <person name="Zhang T."/>
            <person name="Andreou D."/>
        </authorList>
    </citation>
    <scope>NUCLEOTIDE SEQUENCE</scope>
</reference>
<keyword evidence="7 9" id="KW-0472">Membrane</keyword>
<dbReference type="Gene3D" id="1.20.120.80">
    <property type="entry name" value="Cytochrome c oxidase, subunit III, four-helix bundle"/>
    <property type="match status" value="1"/>
</dbReference>
<keyword evidence="5" id="KW-1278">Translocase</keyword>
<feature type="transmembrane region" description="Helical" evidence="9">
    <location>
        <begin position="43"/>
        <end position="60"/>
    </location>
</feature>
<evidence type="ECO:0000256" key="4">
    <source>
        <dbReference type="ARBA" id="ARBA00022692"/>
    </source>
</evidence>
<evidence type="ECO:0000256" key="3">
    <source>
        <dbReference type="ARBA" id="ARBA00015944"/>
    </source>
</evidence>
<comment type="subcellular location">
    <subcellularLocation>
        <location evidence="1">Membrane</location>
        <topology evidence="1">Multi-pass membrane protein</topology>
    </subcellularLocation>
</comment>
<evidence type="ECO:0000256" key="5">
    <source>
        <dbReference type="ARBA" id="ARBA00022967"/>
    </source>
</evidence>
<geneLocation type="mitochondrion" evidence="11"/>
<evidence type="ECO:0000256" key="8">
    <source>
        <dbReference type="RuleBase" id="RU003375"/>
    </source>
</evidence>
<dbReference type="PANTHER" id="PTHR11403">
    <property type="entry name" value="CYTOCHROME C OXIDASE SUBUNIT III"/>
    <property type="match status" value="1"/>
</dbReference>
<dbReference type="PANTHER" id="PTHR11403:SF7">
    <property type="entry name" value="CYTOCHROME C OXIDASE SUBUNIT 3"/>
    <property type="match status" value="1"/>
</dbReference>
<feature type="transmembrane region" description="Helical" evidence="9">
    <location>
        <begin position="160"/>
        <end position="182"/>
    </location>
</feature>
<dbReference type="InterPro" id="IPR033945">
    <property type="entry name" value="Cyt_c_oxase_su3_dom"/>
</dbReference>
<dbReference type="FunFam" id="1.20.120.80:FF:000002">
    <property type="entry name" value="Cytochrome c oxidase subunit 3"/>
    <property type="match status" value="1"/>
</dbReference>
<accession>A0A6H2U3G0</accession>
<dbReference type="InterPro" id="IPR013833">
    <property type="entry name" value="Cyt_c_oxidase_su3_a-hlx"/>
</dbReference>
<dbReference type="EMBL" id="MG832660">
    <property type="protein sequence ID" value="QID02699.1"/>
    <property type="molecule type" value="Genomic_DNA"/>
</dbReference>
<keyword evidence="4 8" id="KW-0812">Transmembrane</keyword>
<dbReference type="RefSeq" id="YP_009734658.1">
    <property type="nucleotide sequence ID" value="NC_046408.1"/>
</dbReference>
<feature type="transmembrane region" description="Helical" evidence="9">
    <location>
        <begin position="240"/>
        <end position="262"/>
    </location>
</feature>
<proteinExistence type="inferred from homology"/>
<evidence type="ECO:0000256" key="6">
    <source>
        <dbReference type="ARBA" id="ARBA00022989"/>
    </source>
</evidence>
<dbReference type="GO" id="GO:0016020">
    <property type="term" value="C:membrane"/>
    <property type="evidence" value="ECO:0007669"/>
    <property type="project" value="UniProtKB-SubCell"/>
</dbReference>
<keyword evidence="6 9" id="KW-1133">Transmembrane helix</keyword>
<dbReference type="InterPro" id="IPR024791">
    <property type="entry name" value="Cyt_c/ubiquinol_Oxase_su3"/>
</dbReference>
<dbReference type="GO" id="GO:0004129">
    <property type="term" value="F:cytochrome-c oxidase activity"/>
    <property type="evidence" value="ECO:0007669"/>
    <property type="project" value="InterPro"/>
</dbReference>
<evidence type="ECO:0000259" key="10">
    <source>
        <dbReference type="PROSITE" id="PS50253"/>
    </source>
</evidence>
<dbReference type="AlphaFoldDB" id="A0A6H2U3G0"/>
<dbReference type="Gene3D" id="1.10.287.70">
    <property type="match status" value="1"/>
</dbReference>
<comment type="function">
    <text evidence="8">Component of the cytochrome c oxidase, the last enzyme in the mitochondrial electron transport chain which drives oxidative phosphorylation. The respiratory chain contains 3 multisubunit complexes succinate dehydrogenase (complex II, CII), ubiquinol-cytochrome c oxidoreductase (cytochrome b-c1 complex, complex III, CIII) and cytochrome c oxidase (complex IV, CIV), that cooperate to transfer electrons derived from NADH and succinate to molecular oxygen, creating an electrochemical gradient over the inner membrane that drives transmembrane transport and the ATP synthase. Cytochrome c oxidase is the component of the respiratory chain that catalyzes the reduction of oxygen to water. Electrons originating from reduced cytochrome c in the intermembrane space (IMS) are transferred via the dinuclear copper A center (CU(A)) of subunit 2 and heme A of subunit 1 to the active site in subunit 1, a binuclear center (BNC) formed by heme A3 and copper B (CU(B)). The BNC reduces molecular oxygen to 2 water molecules using 4 electrons from cytochrome c in the IMS and 4 protons from the mitochondrial matrix.</text>
</comment>
<dbReference type="PROSITE" id="PS50253">
    <property type="entry name" value="COX3"/>
    <property type="match status" value="1"/>
</dbReference>
<gene>
    <name evidence="11" type="primary">cox3</name>
</gene>
<name>A0A6H2U3G0_9EUKA</name>
<feature type="transmembrane region" description="Helical" evidence="9">
    <location>
        <begin position="194"/>
        <end position="219"/>
    </location>
</feature>
<dbReference type="InterPro" id="IPR000298">
    <property type="entry name" value="Cyt_c_oxidase-like_su3"/>
</dbReference>
<dbReference type="InterPro" id="IPR035973">
    <property type="entry name" value="Cyt_c_oxidase_su3-like_sf"/>
</dbReference>
<feature type="domain" description="Heme-copper oxidase subunit III family profile" evidence="10">
    <location>
        <begin position="4"/>
        <end position="263"/>
    </location>
</feature>
<organism evidence="11">
    <name type="scientific">Sphaerothecum destruens</name>
    <dbReference type="NCBI Taxonomy" id="42893"/>
    <lineage>
        <taxon>Eukaryota</taxon>
        <taxon>Ichthyosporea</taxon>
        <taxon>Dermocystida</taxon>
        <taxon>Sphaerothecum</taxon>
    </lineage>
</organism>
<dbReference type="CDD" id="cd01665">
    <property type="entry name" value="Cyt_c_Oxidase_III"/>
    <property type="match status" value="1"/>
</dbReference>
<feature type="transmembrane region" description="Helical" evidence="9">
    <location>
        <begin position="81"/>
        <end position="104"/>
    </location>
</feature>
<sequence>MYNKYHVYHLVNPSPWPILVGLSLLTSAVGVALWFNFYEFGENVVILGLGFNLFCVILWWRDIIREGTFQGHHTKVVQKGLVLGMVLFIVSEVCLFVSFFWTYFHVSLIPSIEIGGVWPPIGIQVFDPLNIPLLNTLILLMSGCSVTWSHNEIVLGNKRGTIISLLLTLLLGVLFSLCQLYEYIEATYTIADSIYGSVFYLITGFHGLHVIVGTLFLSVSFVRIINYHFTKKHHFGFEAAIWYWHFVDVVWLFVYVFLYWWVF</sequence>
<evidence type="ECO:0000313" key="11">
    <source>
        <dbReference type="EMBL" id="QID02699.1"/>
    </source>
</evidence>
<protein>
    <recommendedName>
        <fullName evidence="3 8">Cytochrome c oxidase subunit 3</fullName>
    </recommendedName>
</protein>
<evidence type="ECO:0000256" key="7">
    <source>
        <dbReference type="ARBA" id="ARBA00023136"/>
    </source>
</evidence>
<keyword evidence="8 11" id="KW-0496">Mitochondrion</keyword>